<reference evidence="9" key="1">
    <citation type="journal article" date="2021" name="PeerJ">
        <title>Extensive microbial diversity within the chicken gut microbiome revealed by metagenomics and culture.</title>
        <authorList>
            <person name="Gilroy R."/>
            <person name="Ravi A."/>
            <person name="Getino M."/>
            <person name="Pursley I."/>
            <person name="Horton D.L."/>
            <person name="Alikhan N.F."/>
            <person name="Baker D."/>
            <person name="Gharbi K."/>
            <person name="Hall N."/>
            <person name="Watson M."/>
            <person name="Adriaenssens E.M."/>
            <person name="Foster-Nyarko E."/>
            <person name="Jarju S."/>
            <person name="Secka A."/>
            <person name="Antonio M."/>
            <person name="Oren A."/>
            <person name="Chaudhuri R.R."/>
            <person name="La Ragione R."/>
            <person name="Hildebrand F."/>
            <person name="Pallen M.J."/>
        </authorList>
    </citation>
    <scope>NUCLEOTIDE SEQUENCE</scope>
    <source>
        <strain evidence="9">ChiHjej9B8-13557</strain>
    </source>
</reference>
<keyword evidence="5 7" id="KW-0234">DNA repair</keyword>
<accession>A0A9D2S6W0</accession>
<reference evidence="9" key="2">
    <citation type="submission" date="2021-04" db="EMBL/GenBank/DDBJ databases">
        <authorList>
            <person name="Gilroy R."/>
        </authorList>
    </citation>
    <scope>NUCLEOTIDE SEQUENCE</scope>
    <source>
        <strain evidence="9">ChiHjej9B8-13557</strain>
    </source>
</reference>
<dbReference type="GO" id="GO:0006310">
    <property type="term" value="P:DNA recombination"/>
    <property type="evidence" value="ECO:0007669"/>
    <property type="project" value="UniProtKB-UniRule"/>
</dbReference>
<evidence type="ECO:0000256" key="5">
    <source>
        <dbReference type="ARBA" id="ARBA00023204"/>
    </source>
</evidence>
<feature type="domain" description="DNA replication/recombination mediator RecO N-terminal" evidence="8">
    <location>
        <begin position="4"/>
        <end position="66"/>
    </location>
</feature>
<dbReference type="Proteomes" id="UP000824211">
    <property type="component" value="Unassembled WGS sequence"/>
</dbReference>
<sequence length="273" mass="30761">MDDFVIMGLVLQEIEYGESDRILKILTAEKGLITAFAKNSMRLTNHLFAACCQLCYSEFVLRPGRNADSRMYNVVEAGYEDDFRGIGYSLEAMGVGMYMVEYTLGLSLADQPAEQELRLLMNCLYKVCEKKIDPKIIKAVFELRMNCACGYMPQLLCCQGCGAYDGDRFFLDKEDGRLLCAGCAAKEGKSCNLDKGALFAVRYICLAEDKKIFGFRISPRSAELLYAAAEEYAMAHMDKKINSLKYLRSLPDWDPDYRPKKDQANADGILKDT</sequence>
<dbReference type="InterPro" id="IPR022572">
    <property type="entry name" value="DNA_rep/recomb_RecO_N"/>
</dbReference>
<organism evidence="9 10">
    <name type="scientific">Candidatus Faecalibacterium faecipullorum</name>
    <dbReference type="NCBI Taxonomy" id="2838578"/>
    <lineage>
        <taxon>Bacteria</taxon>
        <taxon>Bacillati</taxon>
        <taxon>Bacillota</taxon>
        <taxon>Clostridia</taxon>
        <taxon>Eubacteriales</taxon>
        <taxon>Oscillospiraceae</taxon>
        <taxon>Faecalibacterium</taxon>
    </lineage>
</organism>
<comment type="function">
    <text evidence="7">Involved in DNA repair and RecF pathway recombination.</text>
</comment>
<dbReference type="Gene3D" id="1.20.1440.120">
    <property type="entry name" value="Recombination protein O, C-terminal domain"/>
    <property type="match status" value="1"/>
</dbReference>
<dbReference type="SUPFAM" id="SSF50249">
    <property type="entry name" value="Nucleic acid-binding proteins"/>
    <property type="match status" value="1"/>
</dbReference>
<dbReference type="PANTHER" id="PTHR33991">
    <property type="entry name" value="DNA REPAIR PROTEIN RECO"/>
    <property type="match status" value="1"/>
</dbReference>
<proteinExistence type="inferred from homology"/>
<dbReference type="InterPro" id="IPR042242">
    <property type="entry name" value="RecO_C"/>
</dbReference>
<dbReference type="Gene3D" id="6.20.220.20">
    <property type="entry name" value="Recombination protein O, zinc-binding domain"/>
    <property type="match status" value="1"/>
</dbReference>
<dbReference type="HAMAP" id="MF_00201">
    <property type="entry name" value="RecO"/>
    <property type="match status" value="1"/>
</dbReference>
<dbReference type="Pfam" id="PF02565">
    <property type="entry name" value="RecO_C"/>
    <property type="match status" value="1"/>
</dbReference>
<evidence type="ECO:0000256" key="1">
    <source>
        <dbReference type="ARBA" id="ARBA00007452"/>
    </source>
</evidence>
<keyword evidence="4 7" id="KW-0233">DNA recombination</keyword>
<comment type="similarity">
    <text evidence="1 7">Belongs to the RecO family.</text>
</comment>
<evidence type="ECO:0000256" key="2">
    <source>
        <dbReference type="ARBA" id="ARBA00021310"/>
    </source>
</evidence>
<dbReference type="SUPFAM" id="SSF57863">
    <property type="entry name" value="ArfGap/RecO-like zinc finger"/>
    <property type="match status" value="1"/>
</dbReference>
<dbReference type="NCBIfam" id="TIGR00613">
    <property type="entry name" value="reco"/>
    <property type="match status" value="1"/>
</dbReference>
<dbReference type="GO" id="GO:0006302">
    <property type="term" value="P:double-strand break repair"/>
    <property type="evidence" value="ECO:0007669"/>
    <property type="project" value="TreeGrafter"/>
</dbReference>
<keyword evidence="3 7" id="KW-0227">DNA damage</keyword>
<comment type="caution">
    <text evidence="9">The sequence shown here is derived from an EMBL/GenBank/DDBJ whole genome shotgun (WGS) entry which is preliminary data.</text>
</comment>
<evidence type="ECO:0000313" key="9">
    <source>
        <dbReference type="EMBL" id="HJB58842.1"/>
    </source>
</evidence>
<evidence type="ECO:0000256" key="3">
    <source>
        <dbReference type="ARBA" id="ARBA00022763"/>
    </source>
</evidence>
<evidence type="ECO:0000256" key="6">
    <source>
        <dbReference type="ARBA" id="ARBA00033409"/>
    </source>
</evidence>
<dbReference type="AlphaFoldDB" id="A0A9D2S6W0"/>
<dbReference type="InterPro" id="IPR037278">
    <property type="entry name" value="ARFGAP/RecO"/>
</dbReference>
<protein>
    <recommendedName>
        <fullName evidence="2 7">DNA repair protein RecO</fullName>
    </recommendedName>
    <alternativeName>
        <fullName evidence="6 7">Recombination protein O</fullName>
    </alternativeName>
</protein>
<evidence type="ECO:0000313" key="10">
    <source>
        <dbReference type="Proteomes" id="UP000824211"/>
    </source>
</evidence>
<evidence type="ECO:0000256" key="7">
    <source>
        <dbReference type="HAMAP-Rule" id="MF_00201"/>
    </source>
</evidence>
<dbReference type="PANTHER" id="PTHR33991:SF1">
    <property type="entry name" value="DNA REPAIR PROTEIN RECO"/>
    <property type="match status" value="1"/>
</dbReference>
<dbReference type="EMBL" id="DWXX01000075">
    <property type="protein sequence ID" value="HJB58842.1"/>
    <property type="molecule type" value="Genomic_DNA"/>
</dbReference>
<dbReference type="InterPro" id="IPR012340">
    <property type="entry name" value="NA-bd_OB-fold"/>
</dbReference>
<dbReference type="Pfam" id="PF11967">
    <property type="entry name" value="RecO_N"/>
    <property type="match status" value="1"/>
</dbReference>
<dbReference type="Gene3D" id="2.40.50.140">
    <property type="entry name" value="Nucleic acid-binding proteins"/>
    <property type="match status" value="1"/>
</dbReference>
<evidence type="ECO:0000256" key="4">
    <source>
        <dbReference type="ARBA" id="ARBA00023172"/>
    </source>
</evidence>
<gene>
    <name evidence="7 9" type="primary">recO</name>
    <name evidence="9" type="ORF">H9771_04145</name>
</gene>
<dbReference type="GO" id="GO:0043590">
    <property type="term" value="C:bacterial nucleoid"/>
    <property type="evidence" value="ECO:0007669"/>
    <property type="project" value="TreeGrafter"/>
</dbReference>
<dbReference type="InterPro" id="IPR003717">
    <property type="entry name" value="RecO"/>
</dbReference>
<name>A0A9D2S6W0_9FIRM</name>
<evidence type="ECO:0000259" key="8">
    <source>
        <dbReference type="Pfam" id="PF11967"/>
    </source>
</evidence>